<feature type="transmembrane region" description="Helical" evidence="6">
    <location>
        <begin position="125"/>
        <end position="145"/>
    </location>
</feature>
<dbReference type="EMBL" id="JAAGOH010000017">
    <property type="protein sequence ID" value="NDY92410.1"/>
    <property type="molecule type" value="Genomic_DNA"/>
</dbReference>
<dbReference type="InterPro" id="IPR011547">
    <property type="entry name" value="SLC26A/SulP_dom"/>
</dbReference>
<reference evidence="8 9" key="1">
    <citation type="submission" date="2020-02" db="EMBL/GenBank/DDBJ databases">
        <title>Ideonella bacterium strain TBM-1.</title>
        <authorList>
            <person name="Chen W.-M."/>
        </authorList>
    </citation>
    <scope>NUCLEOTIDE SEQUENCE [LARGE SCALE GENOMIC DNA]</scope>
    <source>
        <strain evidence="8 9">TBM-1</strain>
    </source>
</reference>
<evidence type="ECO:0000256" key="2">
    <source>
        <dbReference type="ARBA" id="ARBA00022692"/>
    </source>
</evidence>
<sequence>MAFLRTHPFRPRLIADLRGYGRARLAQDLGAGLTVGIVALPLAMAFAIASGVKPEQGLFTAIIAGLIISALGGSSVQIGGPAGAFIVVVYGIVERYGLANLLIATSLAGVLLFLMGWLRLGALVRYIPVSIVIGFTNGIAVLIGLSQAKDLLGLQIDKLPADFFSQLATLGRHLHSFNPWAFALGLACLAVVVVWPKSYTMPTQPATWRDHARRWASRVPGTVVALVGATVVARLLSLPVETISSRFGGIPQTLPTFTLPEFTWTTAKQLLMPTLTIALLGAIESLLCARVADQMSGRPRHDPNQELMAQGVANLVTPFFGGIPATGTIARTVTNVRAGATSPVAGVVHALTLLLVVLAAAPLAEHVPLAALAGILLFVAWNMGEWREFARLRHFLLPYRTVLLGTFVLTVVFDLTVAVEMGLLGACAFFIWRMGSLFRVSALPAEGLPPGAAVFELYGSLFFGAVGPMEALPAQVPEGTRTVVLEMSKLISMDTSGLDALESLHTELDRRGVALVLASVNAQPLGLMRRAGFETRLGPEAIVPGVDALRATPPTPAASGSPPAEWVGPGAGRH</sequence>
<evidence type="ECO:0000313" key="9">
    <source>
        <dbReference type="Proteomes" id="UP000484255"/>
    </source>
</evidence>
<protein>
    <submittedName>
        <fullName evidence="8">STAS domain-containing protein</fullName>
    </submittedName>
</protein>
<organism evidence="8 9">
    <name type="scientific">Ideonella livida</name>
    <dbReference type="NCBI Taxonomy" id="2707176"/>
    <lineage>
        <taxon>Bacteria</taxon>
        <taxon>Pseudomonadati</taxon>
        <taxon>Pseudomonadota</taxon>
        <taxon>Betaproteobacteria</taxon>
        <taxon>Burkholderiales</taxon>
        <taxon>Sphaerotilaceae</taxon>
        <taxon>Ideonella</taxon>
    </lineage>
</organism>
<comment type="caution">
    <text evidence="8">The sequence shown here is derived from an EMBL/GenBank/DDBJ whole genome shotgun (WGS) entry which is preliminary data.</text>
</comment>
<gene>
    <name evidence="8" type="ORF">G3A44_14570</name>
</gene>
<evidence type="ECO:0000256" key="3">
    <source>
        <dbReference type="ARBA" id="ARBA00022989"/>
    </source>
</evidence>
<evidence type="ECO:0000259" key="7">
    <source>
        <dbReference type="PROSITE" id="PS50801"/>
    </source>
</evidence>
<dbReference type="PANTHER" id="PTHR11814">
    <property type="entry name" value="SULFATE TRANSPORTER"/>
    <property type="match status" value="1"/>
</dbReference>
<dbReference type="Proteomes" id="UP000484255">
    <property type="component" value="Unassembled WGS sequence"/>
</dbReference>
<dbReference type="InterPro" id="IPR001902">
    <property type="entry name" value="SLC26A/SulP_fam"/>
</dbReference>
<feature type="transmembrane region" description="Helical" evidence="6">
    <location>
        <begin position="270"/>
        <end position="292"/>
    </location>
</feature>
<name>A0A7C9PJ91_9BURK</name>
<feature type="transmembrane region" description="Helical" evidence="6">
    <location>
        <begin position="340"/>
        <end position="360"/>
    </location>
</feature>
<feature type="transmembrane region" description="Helical" evidence="6">
    <location>
        <begin position="98"/>
        <end position="118"/>
    </location>
</feature>
<dbReference type="PROSITE" id="PS50801">
    <property type="entry name" value="STAS"/>
    <property type="match status" value="1"/>
</dbReference>
<feature type="transmembrane region" description="Helical" evidence="6">
    <location>
        <begin position="404"/>
        <end position="432"/>
    </location>
</feature>
<keyword evidence="3 6" id="KW-1133">Transmembrane helix</keyword>
<feature type="transmembrane region" description="Helical" evidence="6">
    <location>
        <begin position="177"/>
        <end position="195"/>
    </location>
</feature>
<feature type="domain" description="STAS" evidence="7">
    <location>
        <begin position="450"/>
        <end position="553"/>
    </location>
</feature>
<proteinExistence type="predicted"/>
<dbReference type="GO" id="GO:0055085">
    <property type="term" value="P:transmembrane transport"/>
    <property type="evidence" value="ECO:0007669"/>
    <property type="project" value="InterPro"/>
</dbReference>
<feature type="transmembrane region" description="Helical" evidence="6">
    <location>
        <begin position="367"/>
        <end position="384"/>
    </location>
</feature>
<dbReference type="InterPro" id="IPR036513">
    <property type="entry name" value="STAS_dom_sf"/>
</dbReference>
<dbReference type="InterPro" id="IPR002645">
    <property type="entry name" value="STAS_dom"/>
</dbReference>
<feature type="region of interest" description="Disordered" evidence="5">
    <location>
        <begin position="549"/>
        <end position="574"/>
    </location>
</feature>
<dbReference type="SUPFAM" id="SSF52091">
    <property type="entry name" value="SpoIIaa-like"/>
    <property type="match status" value="1"/>
</dbReference>
<dbReference type="Gene3D" id="3.30.750.24">
    <property type="entry name" value="STAS domain"/>
    <property type="match status" value="1"/>
</dbReference>
<dbReference type="Pfam" id="PF01740">
    <property type="entry name" value="STAS"/>
    <property type="match status" value="1"/>
</dbReference>
<dbReference type="Pfam" id="PF00916">
    <property type="entry name" value="Sulfate_transp"/>
    <property type="match status" value="1"/>
</dbReference>
<evidence type="ECO:0000256" key="6">
    <source>
        <dbReference type="SAM" id="Phobius"/>
    </source>
</evidence>
<feature type="transmembrane region" description="Helical" evidence="6">
    <location>
        <begin position="29"/>
        <end position="49"/>
    </location>
</feature>
<evidence type="ECO:0000256" key="5">
    <source>
        <dbReference type="SAM" id="MobiDB-lite"/>
    </source>
</evidence>
<evidence type="ECO:0000256" key="4">
    <source>
        <dbReference type="ARBA" id="ARBA00023136"/>
    </source>
</evidence>
<evidence type="ECO:0000313" key="8">
    <source>
        <dbReference type="EMBL" id="NDY92410.1"/>
    </source>
</evidence>
<dbReference type="CDD" id="cd07042">
    <property type="entry name" value="STAS_SulP_like_sulfate_transporter"/>
    <property type="match status" value="1"/>
</dbReference>
<dbReference type="GO" id="GO:0016020">
    <property type="term" value="C:membrane"/>
    <property type="evidence" value="ECO:0007669"/>
    <property type="project" value="UniProtKB-SubCell"/>
</dbReference>
<feature type="transmembrane region" description="Helical" evidence="6">
    <location>
        <begin position="215"/>
        <end position="236"/>
    </location>
</feature>
<keyword evidence="9" id="KW-1185">Reference proteome</keyword>
<feature type="transmembrane region" description="Helical" evidence="6">
    <location>
        <begin position="61"/>
        <end position="92"/>
    </location>
</feature>
<keyword evidence="2 6" id="KW-0812">Transmembrane</keyword>
<dbReference type="AlphaFoldDB" id="A0A7C9PJ91"/>
<comment type="subcellular location">
    <subcellularLocation>
        <location evidence="1">Membrane</location>
        <topology evidence="1">Multi-pass membrane protein</topology>
    </subcellularLocation>
</comment>
<accession>A0A7C9PJ91</accession>
<keyword evidence="4 6" id="KW-0472">Membrane</keyword>
<evidence type="ECO:0000256" key="1">
    <source>
        <dbReference type="ARBA" id="ARBA00004141"/>
    </source>
</evidence>